<dbReference type="eggNOG" id="COG3757">
    <property type="taxonomic scope" value="Bacteria"/>
</dbReference>
<dbReference type="InterPro" id="IPR017853">
    <property type="entry name" value="GH"/>
</dbReference>
<evidence type="ECO:0000313" key="5">
    <source>
        <dbReference type="Proteomes" id="UP000030121"/>
    </source>
</evidence>
<dbReference type="SMART" id="SM00641">
    <property type="entry name" value="Glyco_25"/>
    <property type="match status" value="1"/>
</dbReference>
<gene>
    <name evidence="4" type="ORF">Q764_08640</name>
</gene>
<dbReference type="EMBL" id="JRLW01000009">
    <property type="protein sequence ID" value="KGO89429.1"/>
    <property type="molecule type" value="Genomic_DNA"/>
</dbReference>
<keyword evidence="3" id="KW-0326">Glycosidase</keyword>
<dbReference type="Pfam" id="PF01183">
    <property type="entry name" value="Glyco_hydro_25"/>
    <property type="match status" value="1"/>
</dbReference>
<comment type="caution">
    <text evidence="4">The sequence shown here is derived from an EMBL/GenBank/DDBJ whole genome shotgun (WGS) entry which is preliminary data.</text>
</comment>
<accession>A0A0A2MAY3</accession>
<sequence>MKRFPAKKNVSKKPARSRAKKAKSVSFGKITLFVFGVLFVFFVFGTVYHFRNGLLYYFGFRSHHGATELTEEERKIQDIRIFEVLSRHDTKVVGFDVSEYQSAVAWDKIDKIEDDFPLSFVFIRATAGNNRPDSRFEENWKAAKEHYFIRGAYHYYRPNENSLEQAENFINTVRLQKGDLPPVLDIEKLPKNQSIDSLKIGLRRWLNRVEKHYKVKPIIYSGESYYADFLKKEFKGYPFWIANYNFFVDNIKKDWLFWQFTEKAQVPGIKGLVDVNIFNGNKEDLKALCVGK</sequence>
<keyword evidence="2 4" id="KW-0378">Hydrolase</keyword>
<dbReference type="PANTHER" id="PTHR34135">
    <property type="entry name" value="LYSOZYME"/>
    <property type="match status" value="1"/>
</dbReference>
<organism evidence="4 5">
    <name type="scientific">Flavobacterium suncheonense GH29-5 = DSM 17707</name>
    <dbReference type="NCBI Taxonomy" id="1121899"/>
    <lineage>
        <taxon>Bacteria</taxon>
        <taxon>Pseudomonadati</taxon>
        <taxon>Bacteroidota</taxon>
        <taxon>Flavobacteriia</taxon>
        <taxon>Flavobacteriales</taxon>
        <taxon>Flavobacteriaceae</taxon>
        <taxon>Flavobacterium</taxon>
    </lineage>
</organism>
<evidence type="ECO:0000256" key="3">
    <source>
        <dbReference type="ARBA" id="ARBA00023295"/>
    </source>
</evidence>
<keyword evidence="5" id="KW-1185">Reference proteome</keyword>
<dbReference type="PROSITE" id="PS51904">
    <property type="entry name" value="GLYCOSYL_HYDROL_F25_2"/>
    <property type="match status" value="1"/>
</dbReference>
<dbReference type="GO" id="GO:0003796">
    <property type="term" value="F:lysozyme activity"/>
    <property type="evidence" value="ECO:0007669"/>
    <property type="project" value="InterPro"/>
</dbReference>
<dbReference type="GO" id="GO:0016052">
    <property type="term" value="P:carbohydrate catabolic process"/>
    <property type="evidence" value="ECO:0007669"/>
    <property type="project" value="TreeGrafter"/>
</dbReference>
<protein>
    <submittedName>
        <fullName evidence="4">Glycoside hydrolase</fullName>
    </submittedName>
</protein>
<dbReference type="PANTHER" id="PTHR34135:SF2">
    <property type="entry name" value="LYSOZYME"/>
    <property type="match status" value="1"/>
</dbReference>
<dbReference type="GO" id="GO:0009253">
    <property type="term" value="P:peptidoglycan catabolic process"/>
    <property type="evidence" value="ECO:0007669"/>
    <property type="project" value="InterPro"/>
</dbReference>
<dbReference type="SUPFAM" id="SSF51445">
    <property type="entry name" value="(Trans)glycosidases"/>
    <property type="match status" value="1"/>
</dbReference>
<proteinExistence type="inferred from homology"/>
<evidence type="ECO:0000313" key="4">
    <source>
        <dbReference type="EMBL" id="KGO89429.1"/>
    </source>
</evidence>
<dbReference type="Proteomes" id="UP000030121">
    <property type="component" value="Unassembled WGS sequence"/>
</dbReference>
<dbReference type="Gene3D" id="3.20.20.80">
    <property type="entry name" value="Glycosidases"/>
    <property type="match status" value="1"/>
</dbReference>
<dbReference type="GO" id="GO:0016998">
    <property type="term" value="P:cell wall macromolecule catabolic process"/>
    <property type="evidence" value="ECO:0007669"/>
    <property type="project" value="InterPro"/>
</dbReference>
<dbReference type="InterPro" id="IPR018077">
    <property type="entry name" value="Glyco_hydro_fam25_subgr"/>
</dbReference>
<evidence type="ECO:0000256" key="2">
    <source>
        <dbReference type="ARBA" id="ARBA00022801"/>
    </source>
</evidence>
<reference evidence="4 5" key="1">
    <citation type="submission" date="2013-09" db="EMBL/GenBank/DDBJ databases">
        <authorList>
            <person name="Zeng Z."/>
            <person name="Chen C."/>
        </authorList>
    </citation>
    <scope>NUCLEOTIDE SEQUENCE [LARGE SCALE GENOMIC DNA]</scope>
    <source>
        <strain evidence="4 5">GH29-5</strain>
    </source>
</reference>
<dbReference type="AlphaFoldDB" id="A0A0A2MAY3"/>
<dbReference type="STRING" id="1121899.GCA_000430025_00269"/>
<name>A0A0A2MAY3_9FLAO</name>
<comment type="similarity">
    <text evidence="1">Belongs to the glycosyl hydrolase 25 family.</text>
</comment>
<dbReference type="CDD" id="cd06524">
    <property type="entry name" value="GH25_YegX-like"/>
    <property type="match status" value="1"/>
</dbReference>
<dbReference type="OrthoDB" id="9798192at2"/>
<dbReference type="InterPro" id="IPR002053">
    <property type="entry name" value="Glyco_hydro_25"/>
</dbReference>
<dbReference type="RefSeq" id="WP_026981293.1">
    <property type="nucleotide sequence ID" value="NZ_JRLW01000009.1"/>
</dbReference>
<evidence type="ECO:0000256" key="1">
    <source>
        <dbReference type="ARBA" id="ARBA00010646"/>
    </source>
</evidence>